<comment type="catalytic activity">
    <reaction evidence="6">
        <text>ATP + H2O = ADP + phosphate + H(+)</text>
        <dbReference type="Rhea" id="RHEA:13065"/>
        <dbReference type="ChEBI" id="CHEBI:15377"/>
        <dbReference type="ChEBI" id="CHEBI:15378"/>
        <dbReference type="ChEBI" id="CHEBI:30616"/>
        <dbReference type="ChEBI" id="CHEBI:43474"/>
        <dbReference type="ChEBI" id="CHEBI:456216"/>
        <dbReference type="EC" id="3.6.4.13"/>
    </reaction>
</comment>
<feature type="domain" description="Helicase C-terminal" evidence="8">
    <location>
        <begin position="297"/>
        <end position="469"/>
    </location>
</feature>
<dbReference type="PROSITE" id="PS51194">
    <property type="entry name" value="HELICASE_CTER"/>
    <property type="match status" value="1"/>
</dbReference>
<dbReference type="InterPro" id="IPR048333">
    <property type="entry name" value="HA2_WH"/>
</dbReference>
<evidence type="ECO:0000256" key="1">
    <source>
        <dbReference type="ARBA" id="ARBA00012552"/>
    </source>
</evidence>
<keyword evidence="2" id="KW-0547">Nucleotide-binding</keyword>
<dbReference type="GO" id="GO:0003725">
    <property type="term" value="F:double-stranded RNA binding"/>
    <property type="evidence" value="ECO:0007669"/>
    <property type="project" value="TreeGrafter"/>
</dbReference>
<dbReference type="GO" id="GO:0045943">
    <property type="term" value="P:positive regulation of transcription by RNA polymerase I"/>
    <property type="evidence" value="ECO:0007669"/>
    <property type="project" value="TreeGrafter"/>
</dbReference>
<dbReference type="SMART" id="SM00847">
    <property type="entry name" value="HA2"/>
    <property type="match status" value="1"/>
</dbReference>
<organism evidence="9 10">
    <name type="scientific">Mythimna separata</name>
    <name type="common">Oriental armyworm</name>
    <name type="synonym">Pseudaletia separata</name>
    <dbReference type="NCBI Taxonomy" id="271217"/>
    <lineage>
        <taxon>Eukaryota</taxon>
        <taxon>Metazoa</taxon>
        <taxon>Ecdysozoa</taxon>
        <taxon>Arthropoda</taxon>
        <taxon>Hexapoda</taxon>
        <taxon>Insecta</taxon>
        <taxon>Pterygota</taxon>
        <taxon>Neoptera</taxon>
        <taxon>Endopterygota</taxon>
        <taxon>Lepidoptera</taxon>
        <taxon>Glossata</taxon>
        <taxon>Ditrysia</taxon>
        <taxon>Noctuoidea</taxon>
        <taxon>Noctuidae</taxon>
        <taxon>Noctuinae</taxon>
        <taxon>Hadenini</taxon>
        <taxon>Mythimna</taxon>
    </lineage>
</organism>
<dbReference type="Proteomes" id="UP001231518">
    <property type="component" value="Chromosome 10"/>
</dbReference>
<dbReference type="InterPro" id="IPR007502">
    <property type="entry name" value="Helicase-assoc_dom"/>
</dbReference>
<dbReference type="SUPFAM" id="SSF52540">
    <property type="entry name" value="P-loop containing nucleoside triphosphate hydrolases"/>
    <property type="match status" value="1"/>
</dbReference>
<dbReference type="AlphaFoldDB" id="A0AAD7YSW7"/>
<dbReference type="PANTHER" id="PTHR18934">
    <property type="entry name" value="ATP-DEPENDENT RNA HELICASE"/>
    <property type="match status" value="1"/>
</dbReference>
<dbReference type="Pfam" id="PF00270">
    <property type="entry name" value="DEAD"/>
    <property type="match status" value="1"/>
</dbReference>
<accession>A0AAD7YSW7</accession>
<dbReference type="EMBL" id="JARGEI010000009">
    <property type="protein sequence ID" value="KAJ8726269.1"/>
    <property type="molecule type" value="Genomic_DNA"/>
</dbReference>
<dbReference type="InterPro" id="IPR002464">
    <property type="entry name" value="DNA/RNA_helicase_DEAH_CS"/>
</dbReference>
<evidence type="ECO:0000256" key="6">
    <source>
        <dbReference type="ARBA" id="ARBA00047984"/>
    </source>
</evidence>
<sequence length="730" mass="80885">MCVLFTSLNLYCEVHHIRMDSKYASVGVGNNLKSNGLKRKHAVENIKVKKIKLSNDNVNKTNNVKVETNGHDNIKESKVVKETVQDLQEARRQLPVYMVRNRLLEEIKKNDTMILIGETGSGKTTQIPQLIHEQRLEGAGTIAVTQPRRVAAITIAMRVAAEMNTDIGSIVGYSVRFEDVTSPRTKVKYLTDGMLLREAILDPLLKKYSIIVLDEAHERTVSTDVLFGIVKLAQKERADKKLNPLKIIIMSATMDVDTFRKYFHNCPVIYLEGRTFPVTIYHSKMKQDDYQYAAVCTIFQLHATTPANHDFLVFLTGQEEIETVMYNIKQIAKEATGPPIRVCPLYAGLPAAKQLQVWREAPPGTRKIILATNIAEASVTIPRIKCVIDTGVVKERTWSGGTGAERLAVRAGSQAAGWQRAGRAGRTQPGAAYRLFTADDFRSRPLHQTPEILRCPLASTLLLLIAAGAEPSTFPLIDTPPPDSVKASLTLLKELGAIDSEVNPKLTVIGKKMSTFPIEPKYSKVLLSAPEYNCLDEMLSLIAVLSSENVFHTPMHKREEAIKVKQKFLSPLGDHITLLNVFKAFCKAPLKKQWCKENYLNHKNLTYACEVRQQLLAICHKLNLTVSSCGQAYDQVLKCLLCGLFTNCAWQRGGAAGGAGVAGRYVTAAGAAAALHPASALHAARPAPPVLLYTELLSTSRTYMLTVSAIQPQWLHQVAPEYARRCRANR</sequence>
<evidence type="ECO:0000256" key="5">
    <source>
        <dbReference type="ARBA" id="ARBA00022840"/>
    </source>
</evidence>
<dbReference type="InterPro" id="IPR011545">
    <property type="entry name" value="DEAD/DEAH_box_helicase_dom"/>
</dbReference>
<dbReference type="GO" id="GO:0003724">
    <property type="term" value="F:RNA helicase activity"/>
    <property type="evidence" value="ECO:0007669"/>
    <property type="project" value="UniProtKB-EC"/>
</dbReference>
<dbReference type="PROSITE" id="PS51192">
    <property type="entry name" value="HELICASE_ATP_BIND_1"/>
    <property type="match status" value="1"/>
</dbReference>
<dbReference type="CDD" id="cd18791">
    <property type="entry name" value="SF2_C_RHA"/>
    <property type="match status" value="1"/>
</dbReference>
<dbReference type="InterPro" id="IPR027417">
    <property type="entry name" value="P-loop_NTPase"/>
</dbReference>
<evidence type="ECO:0000256" key="2">
    <source>
        <dbReference type="ARBA" id="ARBA00022741"/>
    </source>
</evidence>
<dbReference type="PANTHER" id="PTHR18934:SF118">
    <property type="entry name" value="ATP-DEPENDENT RNA HELICASE DHX33"/>
    <property type="match status" value="1"/>
</dbReference>
<keyword evidence="10" id="KW-1185">Reference proteome</keyword>
<evidence type="ECO:0000313" key="9">
    <source>
        <dbReference type="EMBL" id="KAJ8726269.1"/>
    </source>
</evidence>
<dbReference type="InterPro" id="IPR014001">
    <property type="entry name" value="Helicase_ATP-bd"/>
</dbReference>
<dbReference type="GO" id="GO:0005524">
    <property type="term" value="F:ATP binding"/>
    <property type="evidence" value="ECO:0007669"/>
    <property type="project" value="UniProtKB-KW"/>
</dbReference>
<dbReference type="CDD" id="cd17978">
    <property type="entry name" value="DEXHc_DHX33"/>
    <property type="match status" value="1"/>
</dbReference>
<dbReference type="Gene3D" id="1.20.120.1080">
    <property type="match status" value="1"/>
</dbReference>
<proteinExistence type="predicted"/>
<dbReference type="Pfam" id="PF21010">
    <property type="entry name" value="HA2_C"/>
    <property type="match status" value="1"/>
</dbReference>
<dbReference type="Pfam" id="PF07717">
    <property type="entry name" value="OB_NTP_bind"/>
    <property type="match status" value="1"/>
</dbReference>
<dbReference type="GO" id="GO:0005730">
    <property type="term" value="C:nucleolus"/>
    <property type="evidence" value="ECO:0007669"/>
    <property type="project" value="TreeGrafter"/>
</dbReference>
<dbReference type="SMART" id="SM00487">
    <property type="entry name" value="DEXDc"/>
    <property type="match status" value="1"/>
</dbReference>
<gene>
    <name evidence="9" type="ORF">PYW07_000967</name>
</gene>
<dbReference type="Pfam" id="PF04408">
    <property type="entry name" value="WHD_HA2"/>
    <property type="match status" value="1"/>
</dbReference>
<evidence type="ECO:0000313" key="10">
    <source>
        <dbReference type="Proteomes" id="UP001231518"/>
    </source>
</evidence>
<dbReference type="InterPro" id="IPR001650">
    <property type="entry name" value="Helicase_C-like"/>
</dbReference>
<evidence type="ECO:0000259" key="7">
    <source>
        <dbReference type="PROSITE" id="PS51192"/>
    </source>
</evidence>
<dbReference type="Gene3D" id="3.40.50.300">
    <property type="entry name" value="P-loop containing nucleotide triphosphate hydrolases"/>
    <property type="match status" value="2"/>
</dbReference>
<keyword evidence="5" id="KW-0067">ATP-binding</keyword>
<evidence type="ECO:0000259" key="8">
    <source>
        <dbReference type="PROSITE" id="PS51194"/>
    </source>
</evidence>
<keyword evidence="3" id="KW-0378">Hydrolase</keyword>
<comment type="caution">
    <text evidence="9">The sequence shown here is derived from an EMBL/GenBank/DDBJ whole genome shotgun (WGS) entry which is preliminary data.</text>
</comment>
<keyword evidence="4" id="KW-0347">Helicase</keyword>
<dbReference type="EC" id="3.6.4.13" evidence="1"/>
<dbReference type="Pfam" id="PF00271">
    <property type="entry name" value="Helicase_C"/>
    <property type="match status" value="1"/>
</dbReference>
<dbReference type="SMART" id="SM00490">
    <property type="entry name" value="HELICc"/>
    <property type="match status" value="1"/>
</dbReference>
<protein>
    <recommendedName>
        <fullName evidence="1">RNA helicase</fullName>
        <ecNumber evidence="1">3.6.4.13</ecNumber>
    </recommendedName>
</protein>
<evidence type="ECO:0000256" key="3">
    <source>
        <dbReference type="ARBA" id="ARBA00022801"/>
    </source>
</evidence>
<dbReference type="GO" id="GO:0016787">
    <property type="term" value="F:hydrolase activity"/>
    <property type="evidence" value="ECO:0007669"/>
    <property type="project" value="UniProtKB-KW"/>
</dbReference>
<evidence type="ECO:0000256" key="4">
    <source>
        <dbReference type="ARBA" id="ARBA00022806"/>
    </source>
</evidence>
<dbReference type="PROSITE" id="PS00690">
    <property type="entry name" value="DEAH_ATP_HELICASE"/>
    <property type="match status" value="1"/>
</dbReference>
<dbReference type="FunFam" id="3.40.50.300:FF:000750">
    <property type="entry name" value="Putative ATP-dependent RNA helicase DHX33"/>
    <property type="match status" value="1"/>
</dbReference>
<dbReference type="InterPro" id="IPR011709">
    <property type="entry name" value="DEAD-box_helicase_OB_fold"/>
</dbReference>
<feature type="domain" description="Helicase ATP-binding" evidence="7">
    <location>
        <begin position="104"/>
        <end position="272"/>
    </location>
</feature>
<name>A0AAD7YSW7_MYTSE</name>
<reference evidence="9" key="1">
    <citation type="submission" date="2023-03" db="EMBL/GenBank/DDBJ databases">
        <title>Chromosome-level genomes of two armyworms, Mythimna separata and Mythimna loreyi, provide insights into the biosynthesis and reception of sex pheromones.</title>
        <authorList>
            <person name="Zhao H."/>
        </authorList>
    </citation>
    <scope>NUCLEOTIDE SEQUENCE</scope>
    <source>
        <strain evidence="9">BeijingLab</strain>
        <tissue evidence="9">Pupa</tissue>
    </source>
</reference>